<evidence type="ECO:0000313" key="2">
    <source>
        <dbReference type="EMBL" id="RUP46596.1"/>
    </source>
</evidence>
<keyword evidence="3" id="KW-1185">Reference proteome</keyword>
<sequence length="88" mass="10105">MQSRRLAADTRAILFFYFQHHSPHILLLLTDPTRVLSAYHTSSLSIHRSTLSINHEHARQTPARQTPARQTPAHQTSAHQNLDLQTFI</sequence>
<organism evidence="2 3">
    <name type="scientific">Jimgerdemannia flammicorona</name>
    <dbReference type="NCBI Taxonomy" id="994334"/>
    <lineage>
        <taxon>Eukaryota</taxon>
        <taxon>Fungi</taxon>
        <taxon>Fungi incertae sedis</taxon>
        <taxon>Mucoromycota</taxon>
        <taxon>Mucoromycotina</taxon>
        <taxon>Endogonomycetes</taxon>
        <taxon>Endogonales</taxon>
        <taxon>Endogonaceae</taxon>
        <taxon>Jimgerdemannia</taxon>
    </lineage>
</organism>
<gene>
    <name evidence="2" type="ORF">BC936DRAFT_146754</name>
</gene>
<feature type="compositionally biased region" description="Polar residues" evidence="1">
    <location>
        <begin position="62"/>
        <end position="88"/>
    </location>
</feature>
<dbReference type="EMBL" id="RBNI01005580">
    <property type="protein sequence ID" value="RUP46596.1"/>
    <property type="molecule type" value="Genomic_DNA"/>
</dbReference>
<comment type="caution">
    <text evidence="2">The sequence shown here is derived from an EMBL/GenBank/DDBJ whole genome shotgun (WGS) entry which is preliminary data.</text>
</comment>
<protein>
    <submittedName>
        <fullName evidence="2">Uncharacterized protein</fullName>
    </submittedName>
</protein>
<feature type="region of interest" description="Disordered" evidence="1">
    <location>
        <begin position="51"/>
        <end position="88"/>
    </location>
</feature>
<dbReference type="Proteomes" id="UP000268093">
    <property type="component" value="Unassembled WGS sequence"/>
</dbReference>
<accession>A0A433D6V4</accession>
<reference evidence="2 3" key="1">
    <citation type="journal article" date="2018" name="New Phytol.">
        <title>Phylogenomics of Endogonaceae and evolution of mycorrhizas within Mucoromycota.</title>
        <authorList>
            <person name="Chang Y."/>
            <person name="Desiro A."/>
            <person name="Na H."/>
            <person name="Sandor L."/>
            <person name="Lipzen A."/>
            <person name="Clum A."/>
            <person name="Barry K."/>
            <person name="Grigoriev I.V."/>
            <person name="Martin F.M."/>
            <person name="Stajich J.E."/>
            <person name="Smith M.E."/>
            <person name="Bonito G."/>
            <person name="Spatafora J.W."/>
        </authorList>
    </citation>
    <scope>NUCLEOTIDE SEQUENCE [LARGE SCALE GENOMIC DNA]</scope>
    <source>
        <strain evidence="2 3">GMNB39</strain>
    </source>
</reference>
<dbReference type="AlphaFoldDB" id="A0A433D6V4"/>
<name>A0A433D6V4_9FUNG</name>
<proteinExistence type="predicted"/>
<evidence type="ECO:0000256" key="1">
    <source>
        <dbReference type="SAM" id="MobiDB-lite"/>
    </source>
</evidence>
<evidence type="ECO:0000313" key="3">
    <source>
        <dbReference type="Proteomes" id="UP000268093"/>
    </source>
</evidence>